<comment type="caution">
    <text evidence="2">The sequence shown here is derived from an EMBL/GenBank/DDBJ whole genome shotgun (WGS) entry which is preliminary data.</text>
</comment>
<sequence>MSLYASEKGYDLFEDEGDESFSDEDGTSSEDEINIILHGTPEQKRKLQHFHKKQQQSRGNTSGKHESKSSSEDEFEREMNAELNKHVKMLEDSRGKQEIEDKDSLKISESFPALPSNIPVSNAIPETEFYDEIYFDSESDEEDITETKLSKKKKRAVISNDDLLYDPNMDDEDQKWVDRQRNHSQQGGQQGKKSKVPNSDALLDCPACMTTLCLDCQRHETYKHQYRAMFVMNCTVDHSETLEFPEQAQKKKKKKSLEPGKALSSGQHSSKDSFNPVKCNECNTVVGVIDKDEVYHFFNVLASHA</sequence>
<name>A0AAV2H434_LYMST</name>
<dbReference type="AlphaFoldDB" id="A0AAV2H434"/>
<evidence type="ECO:0008006" key="4">
    <source>
        <dbReference type="Google" id="ProtNLM"/>
    </source>
</evidence>
<dbReference type="Pfam" id="PF10238">
    <property type="entry name" value="Eapp_C"/>
    <property type="match status" value="1"/>
</dbReference>
<proteinExistence type="predicted"/>
<dbReference type="EMBL" id="CAXITT010000032">
    <property type="protein sequence ID" value="CAL1528417.1"/>
    <property type="molecule type" value="Genomic_DNA"/>
</dbReference>
<dbReference type="InterPro" id="IPR019370">
    <property type="entry name" value="E2F-assoc_phosphoprotein"/>
</dbReference>
<organism evidence="2 3">
    <name type="scientific">Lymnaea stagnalis</name>
    <name type="common">Great pond snail</name>
    <name type="synonym">Helix stagnalis</name>
    <dbReference type="NCBI Taxonomy" id="6523"/>
    <lineage>
        <taxon>Eukaryota</taxon>
        <taxon>Metazoa</taxon>
        <taxon>Spiralia</taxon>
        <taxon>Lophotrochozoa</taxon>
        <taxon>Mollusca</taxon>
        <taxon>Gastropoda</taxon>
        <taxon>Heterobranchia</taxon>
        <taxon>Euthyneura</taxon>
        <taxon>Panpulmonata</taxon>
        <taxon>Hygrophila</taxon>
        <taxon>Lymnaeoidea</taxon>
        <taxon>Lymnaeidae</taxon>
        <taxon>Lymnaea</taxon>
    </lineage>
</organism>
<feature type="region of interest" description="Disordered" evidence="1">
    <location>
        <begin position="245"/>
        <end position="273"/>
    </location>
</feature>
<feature type="region of interest" description="Disordered" evidence="1">
    <location>
        <begin position="1"/>
        <end position="79"/>
    </location>
</feature>
<dbReference type="Proteomes" id="UP001497497">
    <property type="component" value="Unassembled WGS sequence"/>
</dbReference>
<evidence type="ECO:0000313" key="3">
    <source>
        <dbReference type="Proteomes" id="UP001497497"/>
    </source>
</evidence>
<dbReference type="GO" id="GO:0005634">
    <property type="term" value="C:nucleus"/>
    <property type="evidence" value="ECO:0007669"/>
    <property type="project" value="TreeGrafter"/>
</dbReference>
<dbReference type="PANTHER" id="PTHR15967:SF0">
    <property type="entry name" value="E2F-ASSOCIATED PHOSPHOPROTEIN"/>
    <property type="match status" value="1"/>
</dbReference>
<evidence type="ECO:0000313" key="2">
    <source>
        <dbReference type="EMBL" id="CAL1528417.1"/>
    </source>
</evidence>
<feature type="compositionally biased region" description="Basic and acidic residues" evidence="1">
    <location>
        <begin position="63"/>
        <end position="79"/>
    </location>
</feature>
<protein>
    <recommendedName>
        <fullName evidence="4">E2F-associated phosphoprotein</fullName>
    </recommendedName>
</protein>
<dbReference type="PANTHER" id="PTHR15967">
    <property type="entry name" value="E2F-ASSOCIATED PHOSPHOPROTEIN"/>
    <property type="match status" value="1"/>
</dbReference>
<reference evidence="2 3" key="1">
    <citation type="submission" date="2024-04" db="EMBL/GenBank/DDBJ databases">
        <authorList>
            <consortium name="Genoscope - CEA"/>
            <person name="William W."/>
        </authorList>
    </citation>
    <scope>NUCLEOTIDE SEQUENCE [LARGE SCALE GENOMIC DNA]</scope>
</reference>
<gene>
    <name evidence="2" type="ORF">GSLYS_00002587001</name>
</gene>
<keyword evidence="3" id="KW-1185">Reference proteome</keyword>
<evidence type="ECO:0000256" key="1">
    <source>
        <dbReference type="SAM" id="MobiDB-lite"/>
    </source>
</evidence>
<accession>A0AAV2H434</accession>
<feature type="compositionally biased region" description="Basic residues" evidence="1">
    <location>
        <begin position="46"/>
        <end position="55"/>
    </location>
</feature>
<feature type="compositionally biased region" description="Acidic residues" evidence="1">
    <location>
        <begin position="12"/>
        <end position="33"/>
    </location>
</feature>
<feature type="region of interest" description="Disordered" evidence="1">
    <location>
        <begin position="176"/>
        <end position="197"/>
    </location>
</feature>